<dbReference type="NCBIfam" id="NF005559">
    <property type="entry name" value="PRK07231.1"/>
    <property type="match status" value="1"/>
</dbReference>
<keyword evidence="5 8" id="KW-0520">NAD</keyword>
<feature type="binding site" evidence="8">
    <location>
        <begin position="183"/>
        <end position="188"/>
    </location>
    <ligand>
        <name>NAD(+)</name>
        <dbReference type="ChEBI" id="CHEBI:57540"/>
    </ligand>
</feature>
<feature type="active site" description="Proton acceptor" evidence="7">
    <location>
        <position position="153"/>
    </location>
</feature>
<evidence type="ECO:0000313" key="11">
    <source>
        <dbReference type="Proteomes" id="UP000313312"/>
    </source>
</evidence>
<dbReference type="NCBIfam" id="TIGR02415">
    <property type="entry name" value="23BDH"/>
    <property type="match status" value="1"/>
</dbReference>
<dbReference type="Proteomes" id="UP000313312">
    <property type="component" value="Unassembled WGS sequence"/>
</dbReference>
<sequence>MMKKVALVTGAGQGIGAAIAKRLHKDGFAIALVGRTKSKVEKIAKEIQNDHGDAIAIAADVADRDAVFAAVEKAAKHFGDFNVMVNNAGVAPTTPIDEVTPEILEGTEKINVGGTIWGIQAASKKFKELGHGGKIINASSQAGMTGNPNLTVYGSTKFAIRGITETTARELADFGITVNAYCPGIVITPMMNDIAQKVADNAGKPFEWGMEQFAKDIALKRLSKPEDVAGCVSYLAGPDSDYMTGQSLLIDGGMVFN</sequence>
<dbReference type="PRINTS" id="PR00080">
    <property type="entry name" value="SDRFAMILY"/>
</dbReference>
<protein>
    <recommendedName>
        <fullName evidence="3">diacetyl reductase [(S)-acetoin forming]</fullName>
        <ecNumber evidence="3">1.1.1.304</ecNumber>
    </recommendedName>
</protein>
<dbReference type="SUPFAM" id="SSF51735">
    <property type="entry name" value="NAD(P)-binding Rossmann-fold domains"/>
    <property type="match status" value="1"/>
</dbReference>
<dbReference type="EMBL" id="QFCR01000022">
    <property type="protein sequence ID" value="TNK89994.1"/>
    <property type="molecule type" value="Genomic_DNA"/>
</dbReference>
<dbReference type="NCBIfam" id="NF006394">
    <property type="entry name" value="PRK08643.1"/>
    <property type="match status" value="1"/>
</dbReference>
<dbReference type="PRINTS" id="PR00081">
    <property type="entry name" value="GDHRDH"/>
</dbReference>
<comment type="caution">
    <text evidence="10">The sequence shown here is derived from an EMBL/GenBank/DDBJ whole genome shotgun (WGS) entry which is preliminary data.</text>
</comment>
<dbReference type="InterPro" id="IPR002347">
    <property type="entry name" value="SDR_fam"/>
</dbReference>
<feature type="binding site" evidence="8">
    <location>
        <position position="157"/>
    </location>
    <ligand>
        <name>NAD(+)</name>
        <dbReference type="ChEBI" id="CHEBI:57540"/>
    </ligand>
</feature>
<evidence type="ECO:0000256" key="1">
    <source>
        <dbReference type="ARBA" id="ARBA00003200"/>
    </source>
</evidence>
<dbReference type="PROSITE" id="PS00061">
    <property type="entry name" value="ADH_SHORT"/>
    <property type="match status" value="1"/>
</dbReference>
<dbReference type="EC" id="1.1.1.304" evidence="3"/>
<dbReference type="GO" id="GO:0045150">
    <property type="term" value="P:acetoin catabolic process"/>
    <property type="evidence" value="ECO:0007669"/>
    <property type="project" value="InterPro"/>
</dbReference>
<evidence type="ECO:0000256" key="7">
    <source>
        <dbReference type="PIRSR" id="PIRSR614007-1"/>
    </source>
</evidence>
<dbReference type="Gene3D" id="3.40.50.720">
    <property type="entry name" value="NAD(P)-binding Rossmann-like Domain"/>
    <property type="match status" value="1"/>
</dbReference>
<dbReference type="GO" id="GO:0008206">
    <property type="term" value="P:bile acid metabolic process"/>
    <property type="evidence" value="ECO:0007669"/>
    <property type="project" value="UniProtKB-ARBA"/>
</dbReference>
<dbReference type="Pfam" id="PF00106">
    <property type="entry name" value="adh_short"/>
    <property type="match status" value="1"/>
</dbReference>
<comment type="function">
    <text evidence="1">Catalyzes the irreversible reduction of 2,3-butanediol to (S)-acetoin in the presence of NADH.</text>
</comment>
<dbReference type="InterPro" id="IPR014007">
    <property type="entry name" value="23BDH"/>
</dbReference>
<dbReference type="GO" id="GO:0006633">
    <property type="term" value="P:fatty acid biosynthetic process"/>
    <property type="evidence" value="ECO:0007669"/>
    <property type="project" value="TreeGrafter"/>
</dbReference>
<comment type="catalytic activity">
    <reaction evidence="6">
        <text>(S)-acetoin + NAD(+) = diacetyl + NADH + H(+)</text>
        <dbReference type="Rhea" id="RHEA:27286"/>
        <dbReference type="ChEBI" id="CHEBI:15378"/>
        <dbReference type="ChEBI" id="CHEBI:15687"/>
        <dbReference type="ChEBI" id="CHEBI:16583"/>
        <dbReference type="ChEBI" id="CHEBI:57540"/>
        <dbReference type="ChEBI" id="CHEBI:57945"/>
        <dbReference type="EC" id="1.1.1.304"/>
    </reaction>
</comment>
<feature type="binding site" evidence="8">
    <location>
        <position position="153"/>
    </location>
    <ligand>
        <name>NAD(+)</name>
        <dbReference type="ChEBI" id="CHEBI:57540"/>
    </ligand>
</feature>
<evidence type="ECO:0000256" key="3">
    <source>
        <dbReference type="ARBA" id="ARBA00012848"/>
    </source>
</evidence>
<dbReference type="AlphaFoldDB" id="A0A5C4TJ98"/>
<keyword evidence="4" id="KW-0560">Oxidoreductase</keyword>
<reference evidence="10 11" key="1">
    <citation type="submission" date="2018-05" db="EMBL/GenBank/DDBJ databases">
        <title>Lactobacillus sanfranciscensis Ah4 draft denome sequence.</title>
        <authorList>
            <person name="Zhang G."/>
        </authorList>
    </citation>
    <scope>NUCLEOTIDE SEQUENCE [LARGE SCALE GENOMIC DNA]</scope>
    <source>
        <strain evidence="10 11">Ah4</strain>
    </source>
</reference>
<evidence type="ECO:0000256" key="2">
    <source>
        <dbReference type="ARBA" id="ARBA00006484"/>
    </source>
</evidence>
<dbReference type="GO" id="GO:0052588">
    <property type="term" value="F:diacetyl reductase ((S)-acetoin forming) (NAD+) activity"/>
    <property type="evidence" value="ECO:0007669"/>
    <property type="project" value="UniProtKB-EC"/>
</dbReference>
<feature type="binding site" evidence="8">
    <location>
        <begin position="60"/>
        <end position="61"/>
    </location>
    <ligand>
        <name>NAD(+)</name>
        <dbReference type="ChEBI" id="CHEBI:57540"/>
    </ligand>
</feature>
<comment type="similarity">
    <text evidence="2 9">Belongs to the short-chain dehydrogenases/reductases (SDR) family.</text>
</comment>
<evidence type="ECO:0000256" key="4">
    <source>
        <dbReference type="ARBA" id="ARBA00023002"/>
    </source>
</evidence>
<dbReference type="FunFam" id="3.40.50.720:FF:000084">
    <property type="entry name" value="Short-chain dehydrogenase reductase"/>
    <property type="match status" value="1"/>
</dbReference>
<name>A0A5C4TJ98_FRUSA</name>
<organism evidence="10 11">
    <name type="scientific">Fructilactobacillus sanfranciscensis</name>
    <name type="common">Lactobacillus sanfranciscensis</name>
    <dbReference type="NCBI Taxonomy" id="1625"/>
    <lineage>
        <taxon>Bacteria</taxon>
        <taxon>Bacillati</taxon>
        <taxon>Bacillota</taxon>
        <taxon>Bacilli</taxon>
        <taxon>Lactobacillales</taxon>
        <taxon>Lactobacillaceae</taxon>
        <taxon>Fructilactobacillus</taxon>
    </lineage>
</organism>
<evidence type="ECO:0000256" key="9">
    <source>
        <dbReference type="RuleBase" id="RU000363"/>
    </source>
</evidence>
<proteinExistence type="inferred from homology"/>
<evidence type="ECO:0000256" key="6">
    <source>
        <dbReference type="ARBA" id="ARBA00047315"/>
    </source>
</evidence>
<dbReference type="PANTHER" id="PTHR42760:SF121">
    <property type="entry name" value="3-OXOACYL-(ACYL-CARRIER-PROTEIN) REDUCTASE"/>
    <property type="match status" value="1"/>
</dbReference>
<dbReference type="GO" id="GO:0048038">
    <property type="term" value="F:quinone binding"/>
    <property type="evidence" value="ECO:0007669"/>
    <property type="project" value="TreeGrafter"/>
</dbReference>
<gene>
    <name evidence="10" type="ORF">DID87_05925</name>
</gene>
<dbReference type="InterPro" id="IPR036291">
    <property type="entry name" value="NAD(P)-bd_dom_sf"/>
</dbReference>
<accession>A0A5C4TJ98</accession>
<dbReference type="RefSeq" id="WP_139562528.1">
    <property type="nucleotide sequence ID" value="NZ_JARBFA010000027.1"/>
</dbReference>
<dbReference type="InterPro" id="IPR020904">
    <property type="entry name" value="Sc_DH/Rdtase_CS"/>
</dbReference>
<dbReference type="PANTHER" id="PTHR42760">
    <property type="entry name" value="SHORT-CHAIN DEHYDROGENASES/REDUCTASES FAMILY MEMBER"/>
    <property type="match status" value="1"/>
</dbReference>
<evidence type="ECO:0000256" key="5">
    <source>
        <dbReference type="ARBA" id="ARBA00023027"/>
    </source>
</evidence>
<evidence type="ECO:0000256" key="8">
    <source>
        <dbReference type="PIRSR" id="PIRSR614007-2"/>
    </source>
</evidence>
<evidence type="ECO:0000313" key="10">
    <source>
        <dbReference type="EMBL" id="TNK89994.1"/>
    </source>
</evidence>
<feature type="binding site" evidence="8">
    <location>
        <position position="87"/>
    </location>
    <ligand>
        <name>NAD(+)</name>
        <dbReference type="ChEBI" id="CHEBI:57540"/>
    </ligand>
</feature>
<feature type="binding site" evidence="8">
    <location>
        <begin position="13"/>
        <end position="15"/>
    </location>
    <ligand>
        <name>NAD(+)</name>
        <dbReference type="ChEBI" id="CHEBI:57540"/>
    </ligand>
</feature>